<gene>
    <name evidence="2" type="ORF">CDD82_3951</name>
</gene>
<evidence type="ECO:0008006" key="4">
    <source>
        <dbReference type="Google" id="ProtNLM"/>
    </source>
</evidence>
<comment type="caution">
    <text evidence="2">The sequence shown here is derived from an EMBL/GenBank/DDBJ whole genome shotgun (WGS) entry which is preliminary data.</text>
</comment>
<dbReference type="Pfam" id="PF04681">
    <property type="entry name" value="Bys1"/>
    <property type="match status" value="1"/>
</dbReference>
<evidence type="ECO:0000256" key="1">
    <source>
        <dbReference type="SAM" id="SignalP"/>
    </source>
</evidence>
<proteinExistence type="predicted"/>
<keyword evidence="3" id="KW-1185">Reference proteome</keyword>
<sequence>MLKLTIFTVATALAGFSEAVGNARVVNNCPFQVTLWSVGGSISNPHTLPARGGTYSEQFTVDPQSGGRALKITREPDGLFTSKPQTDFAYSLSGALVYYDLSDVYGDAFAGNKLVEGSADRSCPVITWPNGTPPAGSQVKNCNSNSDVTLTLCAN</sequence>
<dbReference type="InterPro" id="IPR006771">
    <property type="entry name" value="CetA-like"/>
</dbReference>
<protein>
    <recommendedName>
        <fullName evidence="4">Bys1 family protein</fullName>
    </recommendedName>
</protein>
<dbReference type="OrthoDB" id="3682664at2759"/>
<keyword evidence="1" id="KW-0732">Signal</keyword>
<feature type="chain" id="PRO_5012971112" description="Bys1 family protein" evidence="1">
    <location>
        <begin position="20"/>
        <end position="155"/>
    </location>
</feature>
<name>A0A2C5Z687_9HYPO</name>
<organism evidence="2 3">
    <name type="scientific">Ophiocordyceps australis</name>
    <dbReference type="NCBI Taxonomy" id="1399860"/>
    <lineage>
        <taxon>Eukaryota</taxon>
        <taxon>Fungi</taxon>
        <taxon>Dikarya</taxon>
        <taxon>Ascomycota</taxon>
        <taxon>Pezizomycotina</taxon>
        <taxon>Sordariomycetes</taxon>
        <taxon>Hypocreomycetidae</taxon>
        <taxon>Hypocreales</taxon>
        <taxon>Ophiocordycipitaceae</taxon>
        <taxon>Ophiocordyceps</taxon>
    </lineage>
</organism>
<reference evidence="2 3" key="1">
    <citation type="submission" date="2017-06" db="EMBL/GenBank/DDBJ databases">
        <title>Ant-infecting Ophiocordyceps genomes reveal a high diversity of potential behavioral manipulation genes and a possible major role for enterotoxins.</title>
        <authorList>
            <person name="De Bekker C."/>
            <person name="Evans H.C."/>
            <person name="Brachmann A."/>
            <person name="Hughes D.P."/>
        </authorList>
    </citation>
    <scope>NUCLEOTIDE SEQUENCE [LARGE SCALE GENOMIC DNA]</scope>
    <source>
        <strain evidence="2 3">1348a</strain>
    </source>
</reference>
<dbReference type="Proteomes" id="UP000224854">
    <property type="component" value="Unassembled WGS sequence"/>
</dbReference>
<accession>A0A2C5Z687</accession>
<dbReference type="PANTHER" id="PTHR36195:SF4">
    <property type="entry name" value="DOMAIN PROTEIN, PUTATIVE (AFU_ORTHOLOGUE AFUA_5G01990)-RELATED"/>
    <property type="match status" value="1"/>
</dbReference>
<evidence type="ECO:0000313" key="2">
    <source>
        <dbReference type="EMBL" id="PHH76527.1"/>
    </source>
</evidence>
<dbReference type="AlphaFoldDB" id="A0A2C5Z687"/>
<evidence type="ECO:0000313" key="3">
    <source>
        <dbReference type="Proteomes" id="UP000224854"/>
    </source>
</evidence>
<dbReference type="PANTHER" id="PTHR36195">
    <property type="entry name" value="DOMAIN PROTEIN, PUTATIVE (AFU_ORTHOLOGUE AFUA_5G01990)-RELATED-RELATED"/>
    <property type="match status" value="1"/>
</dbReference>
<feature type="signal peptide" evidence="1">
    <location>
        <begin position="1"/>
        <end position="19"/>
    </location>
</feature>
<dbReference type="EMBL" id="NJEU01000312">
    <property type="protein sequence ID" value="PHH76527.1"/>
    <property type="molecule type" value="Genomic_DNA"/>
</dbReference>